<dbReference type="Gene3D" id="3.30.70.100">
    <property type="match status" value="4"/>
</dbReference>
<dbReference type="FunFam" id="3.30.70.100:FF:000001">
    <property type="entry name" value="ATPase copper transporting beta"/>
    <property type="match status" value="4"/>
</dbReference>
<evidence type="ECO:0000256" key="4">
    <source>
        <dbReference type="ARBA" id="ARBA00022448"/>
    </source>
</evidence>
<dbReference type="InterPro" id="IPR023299">
    <property type="entry name" value="ATPase_P-typ_cyto_dom_N"/>
</dbReference>
<feature type="domain" description="HMA" evidence="18">
    <location>
        <begin position="197"/>
        <end position="263"/>
    </location>
</feature>
<dbReference type="Gene3D" id="2.70.150.10">
    <property type="entry name" value="Calcium-transporting ATPase, cytoplasmic transduction domain A"/>
    <property type="match status" value="1"/>
</dbReference>
<dbReference type="Gene3D" id="3.40.50.1000">
    <property type="entry name" value="HAD superfamily/HAD-like"/>
    <property type="match status" value="1"/>
</dbReference>
<dbReference type="SFLD" id="SFLDG00002">
    <property type="entry name" value="C1.7:_P-type_atpase_like"/>
    <property type="match status" value="1"/>
</dbReference>
<dbReference type="GO" id="GO:0005524">
    <property type="term" value="F:ATP binding"/>
    <property type="evidence" value="ECO:0007669"/>
    <property type="project" value="UniProtKB-UniRule"/>
</dbReference>
<keyword evidence="13 17" id="KW-1133">Transmembrane helix</keyword>
<dbReference type="GO" id="GO:0005802">
    <property type="term" value="C:trans-Golgi network"/>
    <property type="evidence" value="ECO:0007669"/>
    <property type="project" value="UniProtKB-ARBA"/>
</dbReference>
<feature type="transmembrane region" description="Helical" evidence="17">
    <location>
        <begin position="1162"/>
        <end position="1184"/>
    </location>
</feature>
<keyword evidence="5 17" id="KW-0812">Transmembrane</keyword>
<proteinExistence type="inferred from homology"/>
<protein>
    <recommendedName>
        <fullName evidence="3">P-type Cu(+) transporter</fullName>
        <ecNumber evidence="3">7.2.2.8</ecNumber>
    </recommendedName>
</protein>
<feature type="transmembrane region" description="Helical" evidence="17">
    <location>
        <begin position="724"/>
        <end position="750"/>
    </location>
</feature>
<dbReference type="GO" id="GO:0055070">
    <property type="term" value="P:copper ion homeostasis"/>
    <property type="evidence" value="ECO:0007669"/>
    <property type="project" value="TreeGrafter"/>
</dbReference>
<dbReference type="EC" id="7.2.2.8" evidence="3"/>
<dbReference type="InterPro" id="IPR018303">
    <property type="entry name" value="ATPase_P-typ_P_site"/>
</dbReference>
<feature type="transmembrane region" description="Helical" evidence="17">
    <location>
        <begin position="566"/>
        <end position="584"/>
    </location>
</feature>
<evidence type="ECO:0000256" key="10">
    <source>
        <dbReference type="ARBA" id="ARBA00022840"/>
    </source>
</evidence>
<feature type="transmembrane region" description="Helical" evidence="17">
    <location>
        <begin position="456"/>
        <end position="479"/>
    </location>
</feature>
<dbReference type="GO" id="GO:0140581">
    <property type="term" value="F:P-type monovalent copper transporter activity"/>
    <property type="evidence" value="ECO:0007669"/>
    <property type="project" value="UniProtKB-EC"/>
</dbReference>
<dbReference type="SUPFAM" id="SSF55008">
    <property type="entry name" value="HMA, heavy metal-associated domain"/>
    <property type="match status" value="4"/>
</dbReference>
<dbReference type="SUPFAM" id="SSF56784">
    <property type="entry name" value="HAD-like"/>
    <property type="match status" value="1"/>
</dbReference>
<dbReference type="PANTHER" id="PTHR43520:SF8">
    <property type="entry name" value="P-TYPE CU(+) TRANSPORTER"/>
    <property type="match status" value="1"/>
</dbReference>
<feature type="transmembrane region" description="Helical" evidence="17">
    <location>
        <begin position="1190"/>
        <end position="1210"/>
    </location>
</feature>
<dbReference type="PROSITE" id="PS00154">
    <property type="entry name" value="ATPASE_E1_E2"/>
    <property type="match status" value="1"/>
</dbReference>
<keyword evidence="8 17" id="KW-0547">Nucleotide-binding</keyword>
<organism evidence="19 20">
    <name type="scientific">Aphis glycines</name>
    <name type="common">Soybean aphid</name>
    <dbReference type="NCBI Taxonomy" id="307491"/>
    <lineage>
        <taxon>Eukaryota</taxon>
        <taxon>Metazoa</taxon>
        <taxon>Ecdysozoa</taxon>
        <taxon>Arthropoda</taxon>
        <taxon>Hexapoda</taxon>
        <taxon>Insecta</taxon>
        <taxon>Pterygota</taxon>
        <taxon>Neoptera</taxon>
        <taxon>Paraneoptera</taxon>
        <taxon>Hemiptera</taxon>
        <taxon>Sternorrhyncha</taxon>
        <taxon>Aphidomorpha</taxon>
        <taxon>Aphidoidea</taxon>
        <taxon>Aphididae</taxon>
        <taxon>Aphidini</taxon>
        <taxon>Aphis</taxon>
        <taxon>Aphis</taxon>
    </lineage>
</organism>
<accession>A0A6G0TNN8</accession>
<dbReference type="NCBIfam" id="TIGR00003">
    <property type="entry name" value="copper ion binding protein"/>
    <property type="match status" value="4"/>
</dbReference>
<dbReference type="PROSITE" id="PS50846">
    <property type="entry name" value="HMA_2"/>
    <property type="match status" value="4"/>
</dbReference>
<dbReference type="InterPro" id="IPR008250">
    <property type="entry name" value="ATPase_P-typ_transduc_dom_A_sf"/>
</dbReference>
<dbReference type="InterPro" id="IPR023298">
    <property type="entry name" value="ATPase_P-typ_TM_dom_sf"/>
</dbReference>
<evidence type="ECO:0000256" key="17">
    <source>
        <dbReference type="RuleBase" id="RU362081"/>
    </source>
</evidence>
<evidence type="ECO:0000313" key="20">
    <source>
        <dbReference type="Proteomes" id="UP000475862"/>
    </source>
</evidence>
<keyword evidence="6 17" id="KW-0479">Metal-binding</keyword>
<dbReference type="InterPro" id="IPR059000">
    <property type="entry name" value="ATPase_P-type_domA"/>
</dbReference>
<dbReference type="FunFam" id="3.40.50.1000:FF:000031">
    <property type="entry name" value="Probable copper-transporting ATPase HMA5"/>
    <property type="match status" value="1"/>
</dbReference>
<dbReference type="EMBL" id="VYZN01000023">
    <property type="protein sequence ID" value="KAE9536313.1"/>
    <property type="molecule type" value="Genomic_DNA"/>
</dbReference>
<evidence type="ECO:0000256" key="3">
    <source>
        <dbReference type="ARBA" id="ARBA00012517"/>
    </source>
</evidence>
<evidence type="ECO:0000259" key="18">
    <source>
        <dbReference type="PROSITE" id="PS50846"/>
    </source>
</evidence>
<dbReference type="SFLD" id="SFLDS00003">
    <property type="entry name" value="Haloacid_Dehalogenase"/>
    <property type="match status" value="1"/>
</dbReference>
<dbReference type="NCBIfam" id="TIGR01494">
    <property type="entry name" value="ATPase_P-type"/>
    <property type="match status" value="1"/>
</dbReference>
<keyword evidence="11" id="KW-0460">Magnesium</keyword>
<dbReference type="GO" id="GO:0005507">
    <property type="term" value="F:copper ion binding"/>
    <property type="evidence" value="ECO:0007669"/>
    <property type="project" value="InterPro"/>
</dbReference>
<keyword evidence="15" id="KW-0406">Ion transport</keyword>
<comment type="similarity">
    <text evidence="2 17">Belongs to the cation transport ATPase (P-type) (TC 3.A.3) family. Type IB subfamily.</text>
</comment>
<reference evidence="19 20" key="1">
    <citation type="submission" date="2019-08" db="EMBL/GenBank/DDBJ databases">
        <title>The genome of the soybean aphid Biotype 1, its phylome, world population structure and adaptation to the North American continent.</title>
        <authorList>
            <person name="Giordano R."/>
            <person name="Donthu R.K."/>
            <person name="Hernandez A.G."/>
            <person name="Wright C.L."/>
            <person name="Zimin A.V."/>
        </authorList>
    </citation>
    <scope>NUCLEOTIDE SEQUENCE [LARGE SCALE GENOMIC DNA]</scope>
    <source>
        <tissue evidence="19">Whole aphids</tissue>
    </source>
</reference>
<dbReference type="PANTHER" id="PTHR43520">
    <property type="entry name" value="ATP7, ISOFORM B"/>
    <property type="match status" value="1"/>
</dbReference>
<dbReference type="CDD" id="cd02094">
    <property type="entry name" value="P-type_ATPase_Cu-like"/>
    <property type="match status" value="1"/>
</dbReference>
<keyword evidence="14" id="KW-0186">Copper</keyword>
<comment type="subcellular location">
    <subcellularLocation>
        <location evidence="1">Golgi apparatus</location>
        <location evidence="1">trans-Golgi network membrane</location>
        <topology evidence="1">Multi-pass membrane protein</topology>
    </subcellularLocation>
    <subcellularLocation>
        <location evidence="17">Membrane</location>
    </subcellularLocation>
</comment>
<dbReference type="GO" id="GO:0016020">
    <property type="term" value="C:membrane"/>
    <property type="evidence" value="ECO:0007669"/>
    <property type="project" value="UniProtKB-SubCell"/>
</dbReference>
<evidence type="ECO:0000256" key="16">
    <source>
        <dbReference type="ARBA" id="ARBA00023136"/>
    </source>
</evidence>
<dbReference type="Pfam" id="PF00702">
    <property type="entry name" value="Hydrolase"/>
    <property type="match status" value="1"/>
</dbReference>
<evidence type="ECO:0000256" key="1">
    <source>
        <dbReference type="ARBA" id="ARBA00004166"/>
    </source>
</evidence>
<dbReference type="SUPFAM" id="SSF81653">
    <property type="entry name" value="Calcium ATPase, transduction domain A"/>
    <property type="match status" value="1"/>
</dbReference>
<feature type="domain" description="HMA" evidence="18">
    <location>
        <begin position="127"/>
        <end position="193"/>
    </location>
</feature>
<keyword evidence="20" id="KW-1185">Reference proteome</keyword>
<dbReference type="SUPFAM" id="SSF81660">
    <property type="entry name" value="Metal cation-transporting ATPase, ATP-binding domain N"/>
    <property type="match status" value="1"/>
</dbReference>
<dbReference type="InterPro" id="IPR036412">
    <property type="entry name" value="HAD-like_sf"/>
</dbReference>
<dbReference type="InterPro" id="IPR036163">
    <property type="entry name" value="HMA_dom_sf"/>
</dbReference>
<feature type="transmembrane region" description="Helical" evidence="17">
    <location>
        <begin position="533"/>
        <end position="554"/>
    </location>
</feature>
<feature type="domain" description="HMA" evidence="18">
    <location>
        <begin position="288"/>
        <end position="354"/>
    </location>
</feature>
<evidence type="ECO:0000256" key="13">
    <source>
        <dbReference type="ARBA" id="ARBA00022989"/>
    </source>
</evidence>
<dbReference type="PROSITE" id="PS01047">
    <property type="entry name" value="HMA_1"/>
    <property type="match status" value="3"/>
</dbReference>
<evidence type="ECO:0000313" key="19">
    <source>
        <dbReference type="EMBL" id="KAE9536313.1"/>
    </source>
</evidence>
<dbReference type="FunFam" id="2.70.150.10:FF:000002">
    <property type="entry name" value="Copper-transporting ATPase 1, putative"/>
    <property type="match status" value="1"/>
</dbReference>
<evidence type="ECO:0000256" key="14">
    <source>
        <dbReference type="ARBA" id="ARBA00023008"/>
    </source>
</evidence>
<dbReference type="PRINTS" id="PR00119">
    <property type="entry name" value="CATATPASE"/>
</dbReference>
<gene>
    <name evidence="19" type="ORF">AGLY_007102</name>
</gene>
<keyword evidence="9" id="KW-0187">Copper transport</keyword>
<keyword evidence="10 17" id="KW-0067">ATP-binding</keyword>
<keyword evidence="7" id="KW-0677">Repeat</keyword>
<dbReference type="Proteomes" id="UP000475862">
    <property type="component" value="Unassembled WGS sequence"/>
</dbReference>
<feature type="transmembrane region" description="Helical" evidence="17">
    <location>
        <begin position="499"/>
        <end position="521"/>
    </location>
</feature>
<dbReference type="SUPFAM" id="SSF81665">
    <property type="entry name" value="Calcium ATPase, transmembrane domain M"/>
    <property type="match status" value="1"/>
</dbReference>
<evidence type="ECO:0000256" key="11">
    <source>
        <dbReference type="ARBA" id="ARBA00022842"/>
    </source>
</evidence>
<dbReference type="Pfam" id="PF00403">
    <property type="entry name" value="HMA"/>
    <property type="match status" value="4"/>
</dbReference>
<feature type="domain" description="HMA" evidence="18">
    <location>
        <begin position="364"/>
        <end position="430"/>
    </location>
</feature>
<evidence type="ECO:0000256" key="12">
    <source>
        <dbReference type="ARBA" id="ARBA00022967"/>
    </source>
</evidence>
<evidence type="ECO:0000256" key="6">
    <source>
        <dbReference type="ARBA" id="ARBA00022723"/>
    </source>
</evidence>
<evidence type="ECO:0000256" key="8">
    <source>
        <dbReference type="ARBA" id="ARBA00022741"/>
    </source>
</evidence>
<dbReference type="InterPro" id="IPR006122">
    <property type="entry name" value="HMA_Cu_ion-bd"/>
</dbReference>
<keyword evidence="4" id="KW-0813">Transport</keyword>
<dbReference type="InterPro" id="IPR023214">
    <property type="entry name" value="HAD_sf"/>
</dbReference>
<sequence length="1301" mass="142208">MPSEDIFELYSPLKQVNEKKTVHKFKKMSYSLLINDDDGCLLANNISDELIDSETAERHKTIILNVVSRAAEAASIVLDQTGIIQVVTIGQNYLRVIYDINLTNSSIFVEVLKKMGFLVSFEPETQTEVTIKVEGMKCNSCVKKIEGSLREKNGIFSVQVNLEQKCANIVYDSNAISVFELQSLIAELGFTVPIHQTITVIKVDGMSCNNCVRNIESKIGVLNGVVSVSVSLEQKEATIVHRPGDINASQLASAISNLSTKFKVSLNDQKVEAPSTVFSMFVPEDEYSKTYLNIKGMTCASCVIAIEKHCLKIKGVKSVLVALMAAKAEVQYDSSLVQPEDVANSITDLGFPCNVLADTNSRISQTEFRIGGMTCSSCVNKIESNLMKLKGVQKAIVALTTQKGVITYDCDLISPRDIADHIVSLGFTADLVNNKDRGDRSYLNHSEEIKKWRNSFFVSLLFGGPCMIAMTYFMMGMTFNFIDHSSMCCVIPGLSLENLIMFLLSTPVQFIGGWHFHVQAWKAIRHYTTNMDVLVSVATTISYVYSVIVVLIAITETPAKHTSPMTFFDTPPMLFVFISLGRWMENIAKGKTSEALSKLLSLKATDALLVTVTDDFKILSEKEINVDLVKRGDILKVLPSTKVPVDGKVIHGRSACDESLITGESMPVNKKPGSLIIGGSLNQTAPLLMVATYTGEATMLAQIVQLVEQAQTSKAPIQQFADRIAGYFVPAVVAISTITLVSWLFIGRYYTKYLPISDDEKYGPDGWENAIQYSFRCALSVLAIACPCALGLATPTAVMVGTGIGALNGILIKGADALENAHKVKYVIFDKTGTITYGKSTVSRICLFVDDTICSLSLLLSIVANAEVSSEHPLASALVKFIKEIFKSEISGKCERFQSVAGCGIKCVVSHVDDLLKNGTKSDFIMNYQNHIRSGINESSFEFNNVIVELAIGKSTTQVQSIQLHKLLDINEEKKPNETKYEVLIGNREWMFRNGINLSKEVNFKMISEETLGHTSILCAINGLLVAAISVSDMVKPEAHLAVYTLMKRGYQVMLLTGDNRKTASAVAKQVGIHKVFAEVLPSHKVAKIRALQEKGIRVAMVGDGVNDSPALAQANVGIAISSGTDVAVEAADVVLMRNDLLDVVSCFDLSNKTVRRIRLNFLFASMYNLIGIPIAAGVFSPFGVTLQPWMAAAAMALSSVSVVGSSLLLKIYKKPTAATLTTPEYLSRSQTELDTISLHRGLDDIEPSIMIRASTSSTISKLLMGKTTVSEAENQLLNSYEDMEDHNIGNYVERTKSINA</sequence>
<evidence type="ECO:0000256" key="9">
    <source>
        <dbReference type="ARBA" id="ARBA00022796"/>
    </source>
</evidence>
<dbReference type="SFLD" id="SFLDF00027">
    <property type="entry name" value="p-type_atpase"/>
    <property type="match status" value="1"/>
</dbReference>
<dbReference type="Pfam" id="PF00122">
    <property type="entry name" value="E1-E2_ATPase"/>
    <property type="match status" value="1"/>
</dbReference>
<dbReference type="InterPro" id="IPR006121">
    <property type="entry name" value="HMA_dom"/>
</dbReference>
<comment type="caution">
    <text evidence="19">The sequence shown here is derived from an EMBL/GenBank/DDBJ whole genome shotgun (WGS) entry which is preliminary data.</text>
</comment>
<evidence type="ECO:0000256" key="2">
    <source>
        <dbReference type="ARBA" id="ARBA00006024"/>
    </source>
</evidence>
<dbReference type="GO" id="GO:0043682">
    <property type="term" value="F:P-type divalent copper transporter activity"/>
    <property type="evidence" value="ECO:0007669"/>
    <property type="project" value="TreeGrafter"/>
</dbReference>
<dbReference type="InterPro" id="IPR027256">
    <property type="entry name" value="P-typ_ATPase_IB"/>
</dbReference>
<dbReference type="InterPro" id="IPR001757">
    <property type="entry name" value="P_typ_ATPase"/>
</dbReference>
<dbReference type="InterPro" id="IPR017969">
    <property type="entry name" value="Heavy-metal-associated_CS"/>
</dbReference>
<dbReference type="CDD" id="cd00371">
    <property type="entry name" value="HMA"/>
    <property type="match status" value="4"/>
</dbReference>
<name>A0A6G0TNN8_APHGL</name>
<evidence type="ECO:0000256" key="7">
    <source>
        <dbReference type="ARBA" id="ARBA00022737"/>
    </source>
</evidence>
<dbReference type="OrthoDB" id="432719at2759"/>
<dbReference type="GO" id="GO:0016887">
    <property type="term" value="F:ATP hydrolysis activity"/>
    <property type="evidence" value="ECO:0007669"/>
    <property type="project" value="InterPro"/>
</dbReference>
<dbReference type="NCBIfam" id="TIGR01525">
    <property type="entry name" value="ATPase-IB_hvy"/>
    <property type="match status" value="1"/>
</dbReference>
<keyword evidence="12" id="KW-1278">Translocase</keyword>
<dbReference type="InterPro" id="IPR044492">
    <property type="entry name" value="P_typ_ATPase_HD_dom"/>
</dbReference>
<evidence type="ECO:0000256" key="15">
    <source>
        <dbReference type="ARBA" id="ARBA00023065"/>
    </source>
</evidence>
<dbReference type="Gene3D" id="3.40.1110.10">
    <property type="entry name" value="Calcium-transporting ATPase, cytoplasmic domain N"/>
    <property type="match status" value="1"/>
</dbReference>
<dbReference type="PRINTS" id="PR00942">
    <property type="entry name" value="CUATPASEI"/>
</dbReference>
<keyword evidence="16 17" id="KW-0472">Membrane</keyword>
<evidence type="ECO:0000256" key="5">
    <source>
        <dbReference type="ARBA" id="ARBA00022692"/>
    </source>
</evidence>